<organism evidence="9 10">
    <name type="scientific">Prymnesium parvum</name>
    <name type="common">Toxic golden alga</name>
    <dbReference type="NCBI Taxonomy" id="97485"/>
    <lineage>
        <taxon>Eukaryota</taxon>
        <taxon>Haptista</taxon>
        <taxon>Haptophyta</taxon>
        <taxon>Prymnesiophyceae</taxon>
        <taxon>Prymnesiales</taxon>
        <taxon>Prymnesiaceae</taxon>
        <taxon>Prymnesium</taxon>
    </lineage>
</organism>
<feature type="domain" description="DTW" evidence="8">
    <location>
        <begin position="74"/>
        <end position="268"/>
    </location>
</feature>
<evidence type="ECO:0000256" key="2">
    <source>
        <dbReference type="ARBA" id="ARBA00022679"/>
    </source>
</evidence>
<dbReference type="Proteomes" id="UP001515480">
    <property type="component" value="Unassembled WGS sequence"/>
</dbReference>
<dbReference type="GO" id="GO:0016432">
    <property type="term" value="F:tRNA-uridine aminocarboxypropyltransferase activity"/>
    <property type="evidence" value="ECO:0007669"/>
    <property type="project" value="UniProtKB-EC"/>
</dbReference>
<evidence type="ECO:0000256" key="3">
    <source>
        <dbReference type="ARBA" id="ARBA00022691"/>
    </source>
</evidence>
<dbReference type="InterPro" id="IPR005636">
    <property type="entry name" value="DTW"/>
</dbReference>
<protein>
    <recommendedName>
        <fullName evidence="1">tRNA-uridine aminocarboxypropyltransferase</fullName>
        <ecNumber evidence="1">2.5.1.25</ecNumber>
    </recommendedName>
</protein>
<gene>
    <name evidence="9" type="ORF">AB1Y20_010735</name>
</gene>
<keyword evidence="2" id="KW-0808">Transferase</keyword>
<evidence type="ECO:0000256" key="5">
    <source>
        <dbReference type="ARBA" id="ARBA00034489"/>
    </source>
</evidence>
<comment type="catalytic activity">
    <reaction evidence="6">
        <text>a uridine in tRNA + S-adenosyl-L-methionine = a 3-[(3S)-3-amino-3-carboxypropyl]uridine in tRNA + S-methyl-5'-thioadenosine + H(+)</text>
        <dbReference type="Rhea" id="RHEA:62432"/>
        <dbReference type="Rhea" id="RHEA-COMP:13339"/>
        <dbReference type="Rhea" id="RHEA-COMP:16092"/>
        <dbReference type="ChEBI" id="CHEBI:15378"/>
        <dbReference type="ChEBI" id="CHEBI:17509"/>
        <dbReference type="ChEBI" id="CHEBI:59789"/>
        <dbReference type="ChEBI" id="CHEBI:65315"/>
        <dbReference type="ChEBI" id="CHEBI:82930"/>
        <dbReference type="EC" id="2.5.1.25"/>
    </reaction>
</comment>
<evidence type="ECO:0000259" key="8">
    <source>
        <dbReference type="SMART" id="SM01144"/>
    </source>
</evidence>
<dbReference type="InterPro" id="IPR039262">
    <property type="entry name" value="DTWD2/TAPT"/>
</dbReference>
<evidence type="ECO:0000313" key="10">
    <source>
        <dbReference type="Proteomes" id="UP001515480"/>
    </source>
</evidence>
<keyword evidence="3" id="KW-0949">S-adenosyl-L-methionine</keyword>
<name>A0AB34IS71_PRYPA</name>
<evidence type="ECO:0000256" key="4">
    <source>
        <dbReference type="ARBA" id="ARBA00022694"/>
    </source>
</evidence>
<evidence type="ECO:0000256" key="7">
    <source>
        <dbReference type="SAM" id="MobiDB-lite"/>
    </source>
</evidence>
<feature type="compositionally biased region" description="Basic residues" evidence="7">
    <location>
        <begin position="322"/>
        <end position="334"/>
    </location>
</feature>
<sequence>MAATLAQLSRLIADVRDGEVCRSPRARLLQKLELLRLEAVRLRACGAREAAEEHSVQRWFIIEQLLSAYAKCERVHACLACTLSPCLCASIRALPIGRHHRLLLLLHPKEFLRTTNSGKLLLLAHPRASFLVPGLPSHDARLASICARRGACVLYPTEHALPLAAFCERAAADAPLHLIIPDGTWQQARRMCRQLPPSLPRVRVSDVGASLFGRTLRWQSREREECGRVSTVEAYAQAALELGEASADVAPLLQSLRAFIDATAPFSSHGHAGPRTARQSECREKVHLRQNGEAHRAGRRADDLPPPLRGHASLPGASSARFRNRKRASAPRTC</sequence>
<reference evidence="9 10" key="1">
    <citation type="journal article" date="2024" name="Science">
        <title>Giant polyketide synthase enzymes in the biosynthesis of giant marine polyether toxins.</title>
        <authorList>
            <person name="Fallon T.R."/>
            <person name="Shende V.V."/>
            <person name="Wierzbicki I.H."/>
            <person name="Pendleton A.L."/>
            <person name="Watervoot N.F."/>
            <person name="Auber R.P."/>
            <person name="Gonzalez D.J."/>
            <person name="Wisecaver J.H."/>
            <person name="Moore B.S."/>
        </authorList>
    </citation>
    <scope>NUCLEOTIDE SEQUENCE [LARGE SCALE GENOMIC DNA]</scope>
    <source>
        <strain evidence="9 10">12B1</strain>
    </source>
</reference>
<evidence type="ECO:0000256" key="1">
    <source>
        <dbReference type="ARBA" id="ARBA00012386"/>
    </source>
</evidence>
<feature type="compositionally biased region" description="Basic and acidic residues" evidence="7">
    <location>
        <begin position="288"/>
        <end position="303"/>
    </location>
</feature>
<evidence type="ECO:0000313" key="9">
    <source>
        <dbReference type="EMBL" id="KAL1504329.1"/>
    </source>
</evidence>
<evidence type="ECO:0000256" key="6">
    <source>
        <dbReference type="ARBA" id="ARBA00048718"/>
    </source>
</evidence>
<proteinExistence type="inferred from homology"/>
<dbReference type="PANTHER" id="PTHR21392:SF0">
    <property type="entry name" value="TRNA-URIDINE AMINOCARBOXYPROPYLTRANSFERASE 2"/>
    <property type="match status" value="1"/>
</dbReference>
<comment type="caution">
    <text evidence="9">The sequence shown here is derived from an EMBL/GenBank/DDBJ whole genome shotgun (WGS) entry which is preliminary data.</text>
</comment>
<dbReference type="PANTHER" id="PTHR21392">
    <property type="entry name" value="TRNA-URIDINE AMINOCARBOXYPROPYLTRANSFERASE 2"/>
    <property type="match status" value="1"/>
</dbReference>
<dbReference type="EMBL" id="JBGBPQ010000020">
    <property type="protein sequence ID" value="KAL1504329.1"/>
    <property type="molecule type" value="Genomic_DNA"/>
</dbReference>
<dbReference type="SMART" id="SM01144">
    <property type="entry name" value="DTW"/>
    <property type="match status" value="1"/>
</dbReference>
<keyword evidence="4" id="KW-0819">tRNA processing</keyword>
<dbReference type="AlphaFoldDB" id="A0AB34IS71"/>
<accession>A0AB34IS71</accession>
<dbReference type="GO" id="GO:0008033">
    <property type="term" value="P:tRNA processing"/>
    <property type="evidence" value="ECO:0007669"/>
    <property type="project" value="UniProtKB-KW"/>
</dbReference>
<comment type="similarity">
    <text evidence="5">Belongs to the TDD superfamily. DTWD2 family.</text>
</comment>
<keyword evidence="10" id="KW-1185">Reference proteome</keyword>
<dbReference type="Pfam" id="PF03942">
    <property type="entry name" value="DTW"/>
    <property type="match status" value="1"/>
</dbReference>
<dbReference type="EC" id="2.5.1.25" evidence="1"/>
<feature type="region of interest" description="Disordered" evidence="7">
    <location>
        <begin position="288"/>
        <end position="334"/>
    </location>
</feature>